<comment type="subunit">
    <text evidence="3">Heterodimer of a catalytic heavy chain and a regulatory light chain.</text>
</comment>
<comment type="similarity">
    <text evidence="2">Belongs to the aldo/keto reductase family. Glutamate--cysteine ligase light chain subfamily.</text>
</comment>
<evidence type="ECO:0000256" key="1">
    <source>
        <dbReference type="ARBA" id="ARBA00005006"/>
    </source>
</evidence>
<proteinExistence type="inferred from homology"/>
<evidence type="ECO:0000256" key="4">
    <source>
        <dbReference type="ARBA" id="ARBA00022684"/>
    </source>
</evidence>
<name>H2YV83_CIOSA</name>
<evidence type="ECO:0000256" key="6">
    <source>
        <dbReference type="ARBA" id="ARBA00031154"/>
    </source>
</evidence>
<dbReference type="InterPro" id="IPR032963">
    <property type="entry name" value="Gclm"/>
</dbReference>
<dbReference type="InterPro" id="IPR036812">
    <property type="entry name" value="NAD(P)_OxRdtase_dom_sf"/>
</dbReference>
<evidence type="ECO:0000256" key="2">
    <source>
        <dbReference type="ARBA" id="ARBA00008612"/>
    </source>
</evidence>
<evidence type="ECO:0000313" key="10">
    <source>
        <dbReference type="Proteomes" id="UP000007875"/>
    </source>
</evidence>
<dbReference type="Proteomes" id="UP000007875">
    <property type="component" value="Unassembled WGS sequence"/>
</dbReference>
<evidence type="ECO:0000256" key="7">
    <source>
        <dbReference type="ARBA" id="ARBA00031732"/>
    </source>
</evidence>
<keyword evidence="4" id="KW-0317">Glutathione biosynthesis</keyword>
<sequence>MCDVERTQILSDAKSMTIHSGNVLYKLVMSVDEICASFCSQIKSWLNDKQAITNSEDIFIGEKFPDDTEDRKEIKITVKVFLRDLNPLLLQEAIDTVLKSSKISYIDSVLLSLPSNVAEFKFPKLQLQINSGSMEKAGAIRSTRPGQGDRSL</sequence>
<dbReference type="GO" id="GO:0030234">
    <property type="term" value="F:enzyme regulator activity"/>
    <property type="evidence" value="ECO:0007669"/>
    <property type="project" value="TreeGrafter"/>
</dbReference>
<protein>
    <recommendedName>
        <fullName evidence="7">GCS light chain</fullName>
    </recommendedName>
    <alternativeName>
        <fullName evidence="5">Gamma-ECS regulatory subunit</fullName>
    </alternativeName>
    <alternativeName>
        <fullName evidence="8">Gamma-glutamylcysteine synthetase regulatory subunit</fullName>
    </alternativeName>
    <alternativeName>
        <fullName evidence="6">Glutamate--cysteine ligase modifier subunit</fullName>
    </alternativeName>
</protein>
<reference evidence="10" key="1">
    <citation type="submission" date="2003-08" db="EMBL/GenBank/DDBJ databases">
        <authorList>
            <person name="Birren B."/>
            <person name="Nusbaum C."/>
            <person name="Abebe A."/>
            <person name="Abouelleil A."/>
            <person name="Adekoya E."/>
            <person name="Ait-zahra M."/>
            <person name="Allen N."/>
            <person name="Allen T."/>
            <person name="An P."/>
            <person name="Anderson M."/>
            <person name="Anderson S."/>
            <person name="Arachchi H."/>
            <person name="Armbruster J."/>
            <person name="Bachantsang P."/>
            <person name="Baldwin J."/>
            <person name="Barry A."/>
            <person name="Bayul T."/>
            <person name="Blitshsteyn B."/>
            <person name="Bloom T."/>
            <person name="Blye J."/>
            <person name="Boguslavskiy L."/>
            <person name="Borowsky M."/>
            <person name="Boukhgalter B."/>
            <person name="Brunache A."/>
            <person name="Butler J."/>
            <person name="Calixte N."/>
            <person name="Calvo S."/>
            <person name="Camarata J."/>
            <person name="Campo K."/>
            <person name="Chang J."/>
            <person name="Cheshatsang Y."/>
            <person name="Citroen M."/>
            <person name="Collymore A."/>
            <person name="Considine T."/>
            <person name="Cook A."/>
            <person name="Cooke P."/>
            <person name="Corum B."/>
            <person name="Cuomo C."/>
            <person name="David R."/>
            <person name="Dawoe T."/>
            <person name="Degray S."/>
            <person name="Dodge S."/>
            <person name="Dooley K."/>
            <person name="Dorje P."/>
            <person name="Dorjee K."/>
            <person name="Dorris L."/>
            <person name="Duffey N."/>
            <person name="Dupes A."/>
            <person name="Elkins T."/>
            <person name="Engels R."/>
            <person name="Erickson J."/>
            <person name="Farina A."/>
            <person name="Faro S."/>
            <person name="Ferreira P."/>
            <person name="Fischer H."/>
            <person name="Fitzgerald M."/>
            <person name="Foley K."/>
            <person name="Gage D."/>
            <person name="Galagan J."/>
            <person name="Gearin G."/>
            <person name="Gnerre S."/>
            <person name="Gnirke A."/>
            <person name="Goyette A."/>
            <person name="Graham J."/>
            <person name="Grandbois E."/>
            <person name="Gyaltsen K."/>
            <person name="Hafez N."/>
            <person name="Hagopian D."/>
            <person name="Hagos B."/>
            <person name="Hall J."/>
            <person name="Hatcher B."/>
            <person name="Heller A."/>
            <person name="Higgins H."/>
            <person name="Honan T."/>
            <person name="Horn A."/>
            <person name="Houde N."/>
            <person name="Hughes L."/>
            <person name="Hulme W."/>
            <person name="Husby E."/>
            <person name="Iliev I."/>
            <person name="Jaffe D."/>
            <person name="Jones C."/>
            <person name="Kamal M."/>
            <person name="Kamat A."/>
            <person name="Kamvysselis M."/>
            <person name="Karlsson E."/>
            <person name="Kells C."/>
            <person name="Kieu A."/>
            <person name="Kisner P."/>
            <person name="Kodira C."/>
            <person name="Kulbokas E."/>
            <person name="Labutti K."/>
            <person name="Lama D."/>
            <person name="Landers T."/>
            <person name="Leger J."/>
            <person name="Levine S."/>
            <person name="Lewis D."/>
            <person name="Lewis T."/>
            <person name="Lindblad-toh K."/>
            <person name="Liu X."/>
            <person name="Lokyitsang T."/>
            <person name="Lokyitsang Y."/>
            <person name="Lucien O."/>
            <person name="Lui A."/>
            <person name="Ma L.J."/>
            <person name="Mabbitt R."/>
            <person name="Macdonald J."/>
            <person name="Maclean C."/>
            <person name="Major J."/>
            <person name="Manning J."/>
            <person name="Marabella R."/>
            <person name="Maru K."/>
            <person name="Matthews C."/>
            <person name="Mauceli E."/>
            <person name="Mccarthy M."/>
            <person name="Mcdonough S."/>
            <person name="Mcghee T."/>
            <person name="Meldrim J."/>
            <person name="Meneus L."/>
            <person name="Mesirov J."/>
            <person name="Mihalev A."/>
            <person name="Mihova T."/>
            <person name="Mikkelsen T."/>
            <person name="Mlenga V."/>
            <person name="Moru K."/>
            <person name="Mozes J."/>
            <person name="Mulrain L."/>
            <person name="Munson G."/>
            <person name="Naylor J."/>
            <person name="Newes C."/>
            <person name="Nguyen C."/>
            <person name="Nguyen N."/>
            <person name="Nguyen T."/>
            <person name="Nicol R."/>
            <person name="Nielsen C."/>
            <person name="Nizzari M."/>
            <person name="Norbu C."/>
            <person name="Norbu N."/>
            <person name="O'donnell P."/>
            <person name="Okoawo O."/>
            <person name="O'leary S."/>
            <person name="Omotosho B."/>
            <person name="O'neill K."/>
            <person name="Osman S."/>
            <person name="Parker S."/>
            <person name="Perrin D."/>
            <person name="Phunkhang P."/>
            <person name="Piqani B."/>
            <person name="Purcell S."/>
            <person name="Rachupka T."/>
            <person name="Ramasamy U."/>
            <person name="Rameau R."/>
            <person name="Ray V."/>
            <person name="Raymond C."/>
            <person name="Retta R."/>
            <person name="Richardson S."/>
            <person name="Rise C."/>
            <person name="Rodriguez J."/>
            <person name="Rogers J."/>
            <person name="Rogov P."/>
            <person name="Rutman M."/>
            <person name="Schupbach R."/>
            <person name="Seaman C."/>
            <person name="Settipalli S."/>
            <person name="Sharpe T."/>
            <person name="Sheridan J."/>
            <person name="Sherpa N."/>
            <person name="Shi J."/>
            <person name="Smirnov S."/>
            <person name="Smith C."/>
            <person name="Sougnez C."/>
            <person name="Spencer B."/>
            <person name="Stalker J."/>
            <person name="Stange-thomann N."/>
            <person name="Stavropoulos S."/>
            <person name="Stetson K."/>
            <person name="Stone C."/>
            <person name="Stone S."/>
            <person name="Stubbs M."/>
            <person name="Talamas J."/>
            <person name="Tchuinga P."/>
            <person name="Tenzing P."/>
            <person name="Tesfaye S."/>
            <person name="Theodore J."/>
            <person name="Thoulutsang Y."/>
            <person name="Topham K."/>
            <person name="Towey S."/>
            <person name="Tsamla T."/>
            <person name="Tsomo N."/>
            <person name="Vallee D."/>
            <person name="Vassiliev H."/>
            <person name="Venkataraman V."/>
            <person name="Vinson J."/>
            <person name="Vo A."/>
            <person name="Wade C."/>
            <person name="Wang S."/>
            <person name="Wangchuk T."/>
            <person name="Wangdi T."/>
            <person name="Whittaker C."/>
            <person name="Wilkinson J."/>
            <person name="Wu Y."/>
            <person name="Wyman D."/>
            <person name="Yadav S."/>
            <person name="Yang S."/>
            <person name="Yang X."/>
            <person name="Yeager S."/>
            <person name="Yee E."/>
            <person name="Young G."/>
            <person name="Zainoun J."/>
            <person name="Zembeck L."/>
            <person name="Zimmer A."/>
            <person name="Zody M."/>
            <person name="Lander E."/>
        </authorList>
    </citation>
    <scope>NUCLEOTIDE SEQUENCE [LARGE SCALE GENOMIC DNA]</scope>
</reference>
<dbReference type="PANTHER" id="PTHR13295">
    <property type="entry name" value="GLUTAMATE CYSTEINE LIGASE REGULATORY SUBUNIT"/>
    <property type="match status" value="1"/>
</dbReference>
<keyword evidence="10" id="KW-1185">Reference proteome</keyword>
<dbReference type="GO" id="GO:0006750">
    <property type="term" value="P:glutathione biosynthetic process"/>
    <property type="evidence" value="ECO:0007669"/>
    <property type="project" value="UniProtKB-KW"/>
</dbReference>
<dbReference type="Ensembl" id="ENSCSAVT00000009360.1">
    <property type="protein sequence ID" value="ENSCSAVP00000009243.1"/>
    <property type="gene ID" value="ENSCSAVG00000005448.1"/>
</dbReference>
<dbReference type="GO" id="GO:0035226">
    <property type="term" value="F:glutamate-cysteine ligase catalytic subunit binding"/>
    <property type="evidence" value="ECO:0007669"/>
    <property type="project" value="InterPro"/>
</dbReference>
<dbReference type="GO" id="GO:0017109">
    <property type="term" value="C:glutamate-cysteine ligase complex"/>
    <property type="evidence" value="ECO:0007669"/>
    <property type="project" value="TreeGrafter"/>
</dbReference>
<dbReference type="InParanoid" id="H2YV83"/>
<dbReference type="HOGENOM" id="CLU_1721727_0_0_1"/>
<evidence type="ECO:0000313" key="9">
    <source>
        <dbReference type="Ensembl" id="ENSCSAVP00000009243.1"/>
    </source>
</evidence>
<reference evidence="9" key="3">
    <citation type="submission" date="2025-09" db="UniProtKB">
        <authorList>
            <consortium name="Ensembl"/>
        </authorList>
    </citation>
    <scope>IDENTIFICATION</scope>
</reference>
<organism evidence="9 10">
    <name type="scientific">Ciona savignyi</name>
    <name type="common">Pacific transparent sea squirt</name>
    <dbReference type="NCBI Taxonomy" id="51511"/>
    <lineage>
        <taxon>Eukaryota</taxon>
        <taxon>Metazoa</taxon>
        <taxon>Chordata</taxon>
        <taxon>Tunicata</taxon>
        <taxon>Ascidiacea</taxon>
        <taxon>Phlebobranchia</taxon>
        <taxon>Cionidae</taxon>
        <taxon>Ciona</taxon>
    </lineage>
</organism>
<reference evidence="9" key="2">
    <citation type="submission" date="2025-08" db="UniProtKB">
        <authorList>
            <consortium name="Ensembl"/>
        </authorList>
    </citation>
    <scope>IDENTIFICATION</scope>
</reference>
<accession>H2YV83</accession>
<dbReference type="PANTHER" id="PTHR13295:SF4">
    <property type="entry name" value="GLUTAMATE--CYSTEINE LIGASE REGULATORY SUBUNIT"/>
    <property type="match status" value="1"/>
</dbReference>
<dbReference type="FunCoup" id="H2YV83">
    <property type="interactions" value="302"/>
</dbReference>
<comment type="pathway">
    <text evidence="1">Sulfur metabolism; glutathione biosynthesis; glutathione from L-cysteine and L-glutamate: step 1/2.</text>
</comment>
<dbReference type="AlphaFoldDB" id="H2YV83"/>
<evidence type="ECO:0000256" key="3">
    <source>
        <dbReference type="ARBA" id="ARBA00011532"/>
    </source>
</evidence>
<dbReference type="SUPFAM" id="SSF51430">
    <property type="entry name" value="NAD(P)-linked oxidoreductase"/>
    <property type="match status" value="1"/>
</dbReference>
<evidence type="ECO:0000256" key="8">
    <source>
        <dbReference type="ARBA" id="ARBA00032926"/>
    </source>
</evidence>
<evidence type="ECO:0000256" key="5">
    <source>
        <dbReference type="ARBA" id="ARBA00030406"/>
    </source>
</evidence>